<name>A0A837G0S6_9VIBR</name>
<dbReference type="EMBL" id="JXXR01000029">
    <property type="protein sequence ID" value="KJY67093.1"/>
    <property type="molecule type" value="Genomic_DNA"/>
</dbReference>
<reference evidence="1" key="1">
    <citation type="journal article" date="2015" name="BMC Genomics">
        <title>Genome mining reveals unlocked bioactive potential of marine Gram-negative bacteria.</title>
        <authorList>
            <person name="Machado H."/>
            <person name="Sonnenschein E.C."/>
            <person name="Melchiorsen J."/>
            <person name="Gram L."/>
        </authorList>
    </citation>
    <scope>NUCLEOTIDE SEQUENCE</scope>
    <source>
        <strain evidence="1">S2052</strain>
    </source>
</reference>
<dbReference type="Gene3D" id="3.30.450.20">
    <property type="entry name" value="PAS domain"/>
    <property type="match status" value="1"/>
</dbReference>
<dbReference type="CDD" id="cd12912">
    <property type="entry name" value="PDC2_MCP_like"/>
    <property type="match status" value="1"/>
</dbReference>
<organism evidence="1">
    <name type="scientific">Vibrio coralliilyticus</name>
    <dbReference type="NCBI Taxonomy" id="190893"/>
    <lineage>
        <taxon>Bacteria</taxon>
        <taxon>Pseudomonadati</taxon>
        <taxon>Pseudomonadota</taxon>
        <taxon>Gammaproteobacteria</taxon>
        <taxon>Vibrionales</taxon>
        <taxon>Vibrionaceae</taxon>
        <taxon>Vibrio</taxon>
    </lineage>
</organism>
<sequence>MIKPSELQYYHLRWIAALIWSVAAFITITLYQLHADIDTDIRHHLVEQSQAATQAINKRLAELSQKTELLAAAINQKQRDDKELRHLITQSVMTTQGAHRGGVAFRKNRYSDPANPLYSPYFQKNGDNRQSQQISERYDYTLPDRMNNGPRTFWFHQPMSKGSMWMEPYFGTNANTWLAEFIVPFESNYDGQMNNGFDGIVFLNFSLNSLTKQVLNLDLGSQGFGMLISRTGQILAYPNKSVLGKDIYSLDPAEYPLLASISEQLTKGDLSTFSHPVTGREEWMVLSNIEGLDAQLGLIIDADELRTSTTSHAGYHDLIWFLSIAGLIIFVASLRFPDASRAKLRRLFTVLSLCLLSYLLLLWYQALAPKPLSKGEALLVNEESAYLAWQSQYPPGKKASSEHIHQINLTVESLDLVEADQVSIVGKIITSDQVTNEPPLHINNSLNTSWSLIRESEGFQLWQFVALIKQPFDYESFPFDREVIELTMIPRPDSGYLMLVPEFDSYPSMRPEDLPGIRMAEHDFGSWKLLQSYFSYQTDKLYNGHQTVNLKYNMVIQRSITGPLISHIMPLLVVSFLTYCMLLLWTKDEKQQALWGFNTATVLQYCASLFFILVIAHVALREELNAQGVIFIEYFYFLAYLQIIFTSIGALAYTTEMKIHALEYQQGLRVKQWYWPLLLMLSLIITLLFIEK</sequence>
<dbReference type="AlphaFoldDB" id="A0A837G0S6"/>
<accession>A0A837G0S6</accession>
<comment type="caution">
    <text evidence="1">The sequence shown here is derived from an EMBL/GenBank/DDBJ whole genome shotgun (WGS) entry which is preliminary data.</text>
</comment>
<protein>
    <submittedName>
        <fullName evidence="1">Uncharacterized protein</fullName>
    </submittedName>
</protein>
<dbReference type="RefSeq" id="WP_045987412.1">
    <property type="nucleotide sequence ID" value="NZ_CP063052.1"/>
</dbReference>
<gene>
    <name evidence="1" type="ORF">TW71_23240</name>
</gene>
<evidence type="ECO:0000313" key="1">
    <source>
        <dbReference type="EMBL" id="KJY67093.1"/>
    </source>
</evidence>
<proteinExistence type="predicted"/>